<keyword evidence="7 10" id="KW-0653">Protein transport</keyword>
<dbReference type="GO" id="GO:0000139">
    <property type="term" value="C:Golgi membrane"/>
    <property type="evidence" value="ECO:0007669"/>
    <property type="project" value="UniProtKB-SubCell"/>
</dbReference>
<dbReference type="GO" id="GO:0015031">
    <property type="term" value="P:protein transport"/>
    <property type="evidence" value="ECO:0007669"/>
    <property type="project" value="UniProtKB-KW"/>
</dbReference>
<evidence type="ECO:0000256" key="9">
    <source>
        <dbReference type="ARBA" id="ARBA00023136"/>
    </source>
</evidence>
<dbReference type="GO" id="GO:0005085">
    <property type="term" value="F:guanyl-nucleotide exchange factor activity"/>
    <property type="evidence" value="ECO:0007669"/>
    <property type="project" value="InterPro"/>
</dbReference>
<dbReference type="PANTHER" id="PTHR23284">
    <property type="entry name" value="PROLACTIN REGULATORY ELEMENT BINDING PROTEIN"/>
    <property type="match status" value="1"/>
</dbReference>
<proteinExistence type="inferred from homology"/>
<dbReference type="GO" id="GO:0006888">
    <property type="term" value="P:endoplasmic reticulum to Golgi vesicle-mediated transport"/>
    <property type="evidence" value="ECO:0007669"/>
    <property type="project" value="UniProtKB-UniRule"/>
</dbReference>
<name>A0A6A6WHC6_9PEZI</name>
<evidence type="ECO:0000256" key="10">
    <source>
        <dbReference type="RuleBase" id="RU369019"/>
    </source>
</evidence>
<gene>
    <name evidence="11" type="ORF">EJ05DRAFT_536176</name>
</gene>
<keyword evidence="1 10" id="KW-0813">Transport</keyword>
<evidence type="ECO:0000256" key="2">
    <source>
        <dbReference type="ARBA" id="ARBA00022574"/>
    </source>
</evidence>
<comment type="similarity">
    <text evidence="10">Belongs to the WD repeat SEC12 family.</text>
</comment>
<protein>
    <recommendedName>
        <fullName evidence="10">Guanine nucleotide-exchange factor SEC12</fullName>
    </recommendedName>
</protein>
<dbReference type="PANTHER" id="PTHR23284:SF0">
    <property type="entry name" value="PROLACTIN REGULATORY ELEMENT-BINDING PROTEIN"/>
    <property type="match status" value="1"/>
</dbReference>
<dbReference type="Proteomes" id="UP000799437">
    <property type="component" value="Unassembled WGS sequence"/>
</dbReference>
<keyword evidence="12" id="KW-1185">Reference proteome</keyword>
<keyword evidence="8" id="KW-1133">Transmembrane helix</keyword>
<evidence type="ECO:0000256" key="1">
    <source>
        <dbReference type="ARBA" id="ARBA00022448"/>
    </source>
</evidence>
<keyword evidence="3" id="KW-0812">Transmembrane</keyword>
<evidence type="ECO:0000256" key="5">
    <source>
        <dbReference type="ARBA" id="ARBA00022824"/>
    </source>
</evidence>
<accession>A0A6A6WHC6</accession>
<evidence type="ECO:0000256" key="8">
    <source>
        <dbReference type="ARBA" id="ARBA00022989"/>
    </source>
</evidence>
<sequence length="645" mass="70749">MAPPVSFTKCTLSYPIVAAAFDPYRNYLVVGGGGGAGRSGVKNKIVCMTALDVSSRSEITTAAEIELSTDEDSVTSLANLAQKDSIITFAGINSSDAELKASRNTHFRSFEIKLPKKKSEVTERIQGEIQLLGQARLFTPPKKDTVKSEAYQRVLRLSRPRKNATSTKRIGAIASGLAGQEHEVVIFDATVAQPSEGQVIQRITPVEGVEANDIDILESDNGGFNVAYCTDQEVFISEVKYDFEKKEAIGTPKTPRAVFSLPSPDTFEGKVRPRLRSLRWLSPSHILLLVNLPKQSGVELRVLKLYSTRSAGTIVSTKKLARHVKAAVDMDISELNPDEKGARQIAIAVAGNDISISMFTIDYRGPEKESFSSLHNFTVLRDVHPTSITKVVLSPFHSPWTSSSSTPDSDRRTSPTAQYLRVASTSFGNTVVVDTFSLIPLQAKKHGSPYVLYTGASNLLEQGAGLFVLGFAFLVSLLLLQSYINAKGGQEIRIFPQQVLDIMSNLRPAGDRFHPSNQPVQQQVIPGVDDIPIAKIRHSLRDLLPHRRAKDLDEHLEDKAIVVTSSEDEPHKVDTDIHHDLEELAANENLKKWEDLSKHEKEIWKNRLSKAGQWAANEGETVLKGVFFGELAGMVGRAAAEAIHG</sequence>
<dbReference type="OrthoDB" id="16538at2759"/>
<dbReference type="AlphaFoldDB" id="A0A6A6WHC6"/>
<dbReference type="GO" id="GO:0005789">
    <property type="term" value="C:endoplasmic reticulum membrane"/>
    <property type="evidence" value="ECO:0007669"/>
    <property type="project" value="UniProtKB-SubCell"/>
</dbReference>
<evidence type="ECO:0000256" key="7">
    <source>
        <dbReference type="ARBA" id="ARBA00022927"/>
    </source>
</evidence>
<keyword evidence="9" id="KW-0472">Membrane</keyword>
<keyword evidence="5 10" id="KW-0256">Endoplasmic reticulum</keyword>
<evidence type="ECO:0000256" key="4">
    <source>
        <dbReference type="ARBA" id="ARBA00022737"/>
    </source>
</evidence>
<dbReference type="Gene3D" id="2.130.10.10">
    <property type="entry name" value="YVTN repeat-like/Quinoprotein amine dehydrogenase"/>
    <property type="match status" value="1"/>
</dbReference>
<keyword evidence="4 10" id="KW-0677">Repeat</keyword>
<organism evidence="11 12">
    <name type="scientific">Pseudovirgaria hyperparasitica</name>
    <dbReference type="NCBI Taxonomy" id="470096"/>
    <lineage>
        <taxon>Eukaryota</taxon>
        <taxon>Fungi</taxon>
        <taxon>Dikarya</taxon>
        <taxon>Ascomycota</taxon>
        <taxon>Pezizomycotina</taxon>
        <taxon>Dothideomycetes</taxon>
        <taxon>Dothideomycetes incertae sedis</taxon>
        <taxon>Acrospermales</taxon>
        <taxon>Acrospermaceae</taxon>
        <taxon>Pseudovirgaria</taxon>
    </lineage>
</organism>
<evidence type="ECO:0000313" key="12">
    <source>
        <dbReference type="Proteomes" id="UP000799437"/>
    </source>
</evidence>
<comment type="function">
    <text evidence="10">Guanine nucleotide-exchange factor (GEF) required for the formation or budding of transport vesicles from the ER.</text>
</comment>
<dbReference type="GeneID" id="54490348"/>
<dbReference type="EMBL" id="ML996567">
    <property type="protein sequence ID" value="KAF2761396.1"/>
    <property type="molecule type" value="Genomic_DNA"/>
</dbReference>
<keyword evidence="6" id="KW-0931">ER-Golgi transport</keyword>
<dbReference type="GO" id="GO:0003400">
    <property type="term" value="P:regulation of COPII vesicle coating"/>
    <property type="evidence" value="ECO:0007669"/>
    <property type="project" value="UniProtKB-UniRule"/>
</dbReference>
<dbReference type="RefSeq" id="XP_033603847.1">
    <property type="nucleotide sequence ID" value="XM_033749294.1"/>
</dbReference>
<comment type="subcellular location">
    <subcellularLocation>
        <location evidence="10">Endoplasmic reticulum membrane</location>
        <topology evidence="10">Single-pass type II membrane protein</topology>
    </subcellularLocation>
    <subcellularLocation>
        <location evidence="10">Golgi apparatus membrane</location>
        <topology evidence="10">Single-pass type II membrane protein</topology>
    </subcellularLocation>
</comment>
<evidence type="ECO:0000256" key="6">
    <source>
        <dbReference type="ARBA" id="ARBA00022892"/>
    </source>
</evidence>
<dbReference type="InterPro" id="IPR045260">
    <property type="entry name" value="Sec12-like"/>
</dbReference>
<keyword evidence="2 10" id="KW-0853">WD repeat</keyword>
<dbReference type="InterPro" id="IPR015943">
    <property type="entry name" value="WD40/YVTN_repeat-like_dom_sf"/>
</dbReference>
<reference evidence="11" key="1">
    <citation type="journal article" date="2020" name="Stud. Mycol.">
        <title>101 Dothideomycetes genomes: a test case for predicting lifestyles and emergence of pathogens.</title>
        <authorList>
            <person name="Haridas S."/>
            <person name="Albert R."/>
            <person name="Binder M."/>
            <person name="Bloem J."/>
            <person name="Labutti K."/>
            <person name="Salamov A."/>
            <person name="Andreopoulos B."/>
            <person name="Baker S."/>
            <person name="Barry K."/>
            <person name="Bills G."/>
            <person name="Bluhm B."/>
            <person name="Cannon C."/>
            <person name="Castanera R."/>
            <person name="Culley D."/>
            <person name="Daum C."/>
            <person name="Ezra D."/>
            <person name="Gonzalez J."/>
            <person name="Henrissat B."/>
            <person name="Kuo A."/>
            <person name="Liang C."/>
            <person name="Lipzen A."/>
            <person name="Lutzoni F."/>
            <person name="Magnuson J."/>
            <person name="Mondo S."/>
            <person name="Nolan M."/>
            <person name="Ohm R."/>
            <person name="Pangilinan J."/>
            <person name="Park H.-J."/>
            <person name="Ramirez L."/>
            <person name="Alfaro M."/>
            <person name="Sun H."/>
            <person name="Tritt A."/>
            <person name="Yoshinaga Y."/>
            <person name="Zwiers L.-H."/>
            <person name="Turgeon B."/>
            <person name="Goodwin S."/>
            <person name="Spatafora J."/>
            <person name="Crous P."/>
            <person name="Grigoriev I."/>
        </authorList>
    </citation>
    <scope>NUCLEOTIDE SEQUENCE</scope>
    <source>
        <strain evidence="11">CBS 121739</strain>
    </source>
</reference>
<evidence type="ECO:0000313" key="11">
    <source>
        <dbReference type="EMBL" id="KAF2761396.1"/>
    </source>
</evidence>
<evidence type="ECO:0000256" key="3">
    <source>
        <dbReference type="ARBA" id="ARBA00022692"/>
    </source>
</evidence>